<proteinExistence type="predicted"/>
<feature type="compositionally biased region" description="Basic and acidic residues" evidence="2">
    <location>
        <begin position="56"/>
        <end position="66"/>
    </location>
</feature>
<dbReference type="GeneID" id="101575591"/>
<feature type="compositionally biased region" description="Basic and acidic residues" evidence="2">
    <location>
        <begin position="73"/>
        <end position="83"/>
    </location>
</feature>
<dbReference type="PANTHER" id="PTHR48251">
    <property type="entry name" value="COILED-COIL DOMAIN-CONTAINING PROTEIN 160"/>
    <property type="match status" value="1"/>
</dbReference>
<evidence type="ECO:0000256" key="1">
    <source>
        <dbReference type="SAM" id="Coils"/>
    </source>
</evidence>
<keyword evidence="1" id="KW-0175">Coiled coil</keyword>
<dbReference type="PANTHER" id="PTHR48251:SF1">
    <property type="entry name" value="COILED-COIL DOMAIN-CONTAINING PROTEIN 160"/>
    <property type="match status" value="1"/>
</dbReference>
<gene>
    <name evidence="4 5" type="primary">Ccdc160</name>
</gene>
<dbReference type="RefSeq" id="XP_023574635.1">
    <property type="nucleotide sequence ID" value="XM_023718867.1"/>
</dbReference>
<accession>A0A6P6EQM7</accession>
<evidence type="ECO:0000313" key="3">
    <source>
        <dbReference type="Proteomes" id="UP000515203"/>
    </source>
</evidence>
<dbReference type="RefSeq" id="XP_023574634.1">
    <property type="nucleotide sequence ID" value="XM_023718866.1"/>
</dbReference>
<dbReference type="OrthoDB" id="5985715at2759"/>
<dbReference type="Proteomes" id="UP000515203">
    <property type="component" value="Unplaced"/>
</dbReference>
<feature type="region of interest" description="Disordered" evidence="2">
    <location>
        <begin position="39"/>
        <end position="91"/>
    </location>
</feature>
<sequence length="319" mass="36726">MDDQGKQWKENTFVPHVNGKDIIEEDFQAESSSEQIAVEKTKKMEGNHNFSGSKFQQEKESKEKEYISQLNQRENEPNLREKASNMSKNEAVTNSASCSSYNLDAVSKENFNRAGRLSPWRKEEFPTLSRHSTKKKLTKGISPKLNLYLLNEALEELNIKCRKIEEDFENSEKELLNSKKEGSTKSLNFQETETDTLSEELAIQALKDELSEKETDVKNLTEELQQANELIHKLNLENRCLKQALKKLQCQNELGNALLQEEMQFCYELEVEKLHGELNVIKNELKVEKTLQARNNSALDWLTSVLKSSSTFDHFSGEL</sequence>
<evidence type="ECO:0000256" key="2">
    <source>
        <dbReference type="SAM" id="MobiDB-lite"/>
    </source>
</evidence>
<dbReference type="OMA" id="STWTTKE"/>
<organism evidence="3 5">
    <name type="scientific">Octodon degus</name>
    <name type="common">Degu</name>
    <name type="synonym">Sciurus degus</name>
    <dbReference type="NCBI Taxonomy" id="10160"/>
    <lineage>
        <taxon>Eukaryota</taxon>
        <taxon>Metazoa</taxon>
        <taxon>Chordata</taxon>
        <taxon>Craniata</taxon>
        <taxon>Vertebrata</taxon>
        <taxon>Euteleostomi</taxon>
        <taxon>Mammalia</taxon>
        <taxon>Eutheria</taxon>
        <taxon>Euarchontoglires</taxon>
        <taxon>Glires</taxon>
        <taxon>Rodentia</taxon>
        <taxon>Hystricomorpha</taxon>
        <taxon>Octodontidae</taxon>
        <taxon>Octodon</taxon>
    </lineage>
</organism>
<name>A0A6P6EQM7_OCTDE</name>
<dbReference type="AlphaFoldDB" id="A0A6P6EQM7"/>
<dbReference type="CTD" id="347475"/>
<evidence type="ECO:0000313" key="4">
    <source>
        <dbReference type="RefSeq" id="XP_023574634.1"/>
    </source>
</evidence>
<evidence type="ECO:0000313" key="5">
    <source>
        <dbReference type="RefSeq" id="XP_023574635.1"/>
    </source>
</evidence>
<dbReference type="GeneTree" id="ENSGT00390000013938"/>
<protein>
    <submittedName>
        <fullName evidence="4 5">Coiled-coil domain-containing protein 160</fullName>
    </submittedName>
</protein>
<keyword evidence="3" id="KW-1185">Reference proteome</keyword>
<reference evidence="4 5" key="1">
    <citation type="submission" date="2025-04" db="UniProtKB">
        <authorList>
            <consortium name="RefSeq"/>
        </authorList>
    </citation>
    <scope>IDENTIFICATION</scope>
</reference>
<feature type="coiled-coil region" evidence="1">
    <location>
        <begin position="147"/>
        <end position="251"/>
    </location>
</feature>